<keyword evidence="5" id="KW-0963">Cytoplasm</keyword>
<comment type="subunit">
    <text evidence="4">Component of the COP9 signalosome (CSN) complex.</text>
</comment>
<sequence length="460" mass="51462">MAGLQSAPSSPIQIFSKRNGSGIVTEPPKFDLESYIQNYKGRTRSNRLIHIGVFSAFLGVDALKLAVREAKAGKDIPRYIDAQTHLETIGPNEPEAVRDNAWIEQTERQNEAETQRLEAELKGYKSNLIKESIRMGNEDLGKHYEAIGDLPHAFEAFGRMRQDNTVEKHSVDVSKHLIEVAVEQKNWIAVTSNILKLKSVMNSGLEDLAPQPYIVASQALAQFDVGNYADAALTFLQCEAGMGQSCATIISPNDVAIYGGLCALATMDRNELQKKVLENSHFRSYLELEPQIRHAISFFINSRYTNCLRVLESYHADYLLDIYLQQHINDLYQMIRSKCIVQYFIPFSSCTLASLNEAFAAPGNAMDKELILMITRGELNARINTVDGLLEARKTNPRDEIQREALRVADEYEKEATTRIFHTQVTMAGLEVKPVKHRSGGFSSTPYTSFDADMSGSGLN</sequence>
<dbReference type="SMART" id="SM00088">
    <property type="entry name" value="PINT"/>
    <property type="match status" value="1"/>
</dbReference>
<dbReference type="AlphaFoldDB" id="A0A9P7YEJ4"/>
<protein>
    <recommendedName>
        <fullName evidence="8">COP9 signalosome complex subunit 1</fullName>
    </recommendedName>
</protein>
<organism evidence="10 11">
    <name type="scientific">Amylocarpus encephaloides</name>
    <dbReference type="NCBI Taxonomy" id="45428"/>
    <lineage>
        <taxon>Eukaryota</taxon>
        <taxon>Fungi</taxon>
        <taxon>Dikarya</taxon>
        <taxon>Ascomycota</taxon>
        <taxon>Pezizomycotina</taxon>
        <taxon>Leotiomycetes</taxon>
        <taxon>Helotiales</taxon>
        <taxon>Helotiales incertae sedis</taxon>
        <taxon>Amylocarpus</taxon>
    </lineage>
</organism>
<dbReference type="InterPro" id="IPR000717">
    <property type="entry name" value="PCI_dom"/>
</dbReference>
<evidence type="ECO:0000256" key="7">
    <source>
        <dbReference type="ARBA" id="ARBA00023242"/>
    </source>
</evidence>
<dbReference type="PANTHER" id="PTHR14145">
    <property type="entry name" value="26S PROTESOME SUBUNIT 6"/>
    <property type="match status" value="1"/>
</dbReference>
<accession>A0A9P7YEJ4</accession>
<proteinExistence type="inferred from homology"/>
<feature type="domain" description="PCI" evidence="9">
    <location>
        <begin position="224"/>
        <end position="397"/>
    </location>
</feature>
<name>A0A9P7YEJ4_9HELO</name>
<dbReference type="PROSITE" id="PS50250">
    <property type="entry name" value="PCI"/>
    <property type="match status" value="1"/>
</dbReference>
<dbReference type="EMBL" id="MU251558">
    <property type="protein sequence ID" value="KAG9232239.1"/>
    <property type="molecule type" value="Genomic_DNA"/>
</dbReference>
<dbReference type="Pfam" id="PF01399">
    <property type="entry name" value="PCI"/>
    <property type="match status" value="1"/>
</dbReference>
<dbReference type="Gene3D" id="1.25.40.570">
    <property type="match status" value="1"/>
</dbReference>
<keyword evidence="11" id="KW-1185">Reference proteome</keyword>
<evidence type="ECO:0000256" key="2">
    <source>
        <dbReference type="ARBA" id="ARBA00004496"/>
    </source>
</evidence>
<keyword evidence="6" id="KW-0736">Signalosome</keyword>
<dbReference type="InterPro" id="IPR045135">
    <property type="entry name" value="Rpn7_N"/>
</dbReference>
<evidence type="ECO:0000256" key="5">
    <source>
        <dbReference type="ARBA" id="ARBA00022490"/>
    </source>
</evidence>
<dbReference type="InterPro" id="IPR036390">
    <property type="entry name" value="WH_DNA-bd_sf"/>
</dbReference>
<evidence type="ECO:0000256" key="4">
    <source>
        <dbReference type="ARBA" id="ARBA00011098"/>
    </source>
</evidence>
<reference evidence="10" key="1">
    <citation type="journal article" date="2021" name="IMA Fungus">
        <title>Genomic characterization of three marine fungi, including Emericellopsis atlantica sp. nov. with signatures of a generalist lifestyle and marine biomass degradation.</title>
        <authorList>
            <person name="Hagestad O.C."/>
            <person name="Hou L."/>
            <person name="Andersen J.H."/>
            <person name="Hansen E.H."/>
            <person name="Altermark B."/>
            <person name="Li C."/>
            <person name="Kuhnert E."/>
            <person name="Cox R.J."/>
            <person name="Crous P.W."/>
            <person name="Spatafora J.W."/>
            <person name="Lail K."/>
            <person name="Amirebrahimi M."/>
            <person name="Lipzen A."/>
            <person name="Pangilinan J."/>
            <person name="Andreopoulos W."/>
            <person name="Hayes R.D."/>
            <person name="Ng V."/>
            <person name="Grigoriev I.V."/>
            <person name="Jackson S.A."/>
            <person name="Sutton T.D.S."/>
            <person name="Dobson A.D.W."/>
            <person name="Rama T."/>
        </authorList>
    </citation>
    <scope>NUCLEOTIDE SEQUENCE</scope>
    <source>
        <strain evidence="10">TRa018bII</strain>
    </source>
</reference>
<dbReference type="PANTHER" id="PTHR14145:SF2">
    <property type="entry name" value="COP9 SIGNALOSOME COMPLEX SUBUNIT 1"/>
    <property type="match status" value="1"/>
</dbReference>
<evidence type="ECO:0000256" key="1">
    <source>
        <dbReference type="ARBA" id="ARBA00004123"/>
    </source>
</evidence>
<evidence type="ECO:0000313" key="10">
    <source>
        <dbReference type="EMBL" id="KAG9232239.1"/>
    </source>
</evidence>
<dbReference type="GO" id="GO:0005737">
    <property type="term" value="C:cytoplasm"/>
    <property type="evidence" value="ECO:0007669"/>
    <property type="project" value="UniProtKB-SubCell"/>
</dbReference>
<evidence type="ECO:0000313" key="11">
    <source>
        <dbReference type="Proteomes" id="UP000824998"/>
    </source>
</evidence>
<dbReference type="FunFam" id="1.25.40.570:FF:000022">
    <property type="entry name" value="COP9 signalosome complex subunit 1"/>
    <property type="match status" value="1"/>
</dbReference>
<dbReference type="SUPFAM" id="SSF46785">
    <property type="entry name" value="Winged helix' DNA-binding domain"/>
    <property type="match status" value="1"/>
</dbReference>
<keyword evidence="7" id="KW-0539">Nucleus</keyword>
<evidence type="ECO:0000256" key="6">
    <source>
        <dbReference type="ARBA" id="ARBA00022790"/>
    </source>
</evidence>
<comment type="similarity">
    <text evidence="3">Belongs to the CSN1 family.</text>
</comment>
<gene>
    <name evidence="10" type="ORF">BJ875DRAFT_467347</name>
</gene>
<dbReference type="GO" id="GO:0000502">
    <property type="term" value="C:proteasome complex"/>
    <property type="evidence" value="ECO:0007669"/>
    <property type="project" value="UniProtKB-KW"/>
</dbReference>
<comment type="caution">
    <text evidence="10">The sequence shown here is derived from an EMBL/GenBank/DDBJ whole genome shotgun (WGS) entry which is preliminary data.</text>
</comment>
<dbReference type="OrthoDB" id="422427at2759"/>
<evidence type="ECO:0000256" key="3">
    <source>
        <dbReference type="ARBA" id="ARBA00008793"/>
    </source>
</evidence>
<dbReference type="Proteomes" id="UP000824998">
    <property type="component" value="Unassembled WGS sequence"/>
</dbReference>
<dbReference type="GO" id="GO:0008180">
    <property type="term" value="C:COP9 signalosome"/>
    <property type="evidence" value="ECO:0007669"/>
    <property type="project" value="UniProtKB-KW"/>
</dbReference>
<evidence type="ECO:0000259" key="9">
    <source>
        <dbReference type="PROSITE" id="PS50250"/>
    </source>
</evidence>
<comment type="subcellular location">
    <subcellularLocation>
        <location evidence="2">Cytoplasm</location>
    </subcellularLocation>
    <subcellularLocation>
        <location evidence="1">Nucleus</location>
    </subcellularLocation>
</comment>
<dbReference type="Pfam" id="PF10602">
    <property type="entry name" value="RPN7"/>
    <property type="match status" value="1"/>
</dbReference>
<evidence type="ECO:0000256" key="8">
    <source>
        <dbReference type="ARBA" id="ARBA00067814"/>
    </source>
</evidence>
<dbReference type="InterPro" id="IPR019585">
    <property type="entry name" value="Rpn7/CSN1"/>
</dbReference>
<keyword evidence="10" id="KW-0647">Proteasome</keyword>